<dbReference type="GO" id="GO:0016301">
    <property type="term" value="F:kinase activity"/>
    <property type="evidence" value="ECO:0007669"/>
    <property type="project" value="UniProtKB-UniRule"/>
</dbReference>
<dbReference type="GO" id="GO:0005829">
    <property type="term" value="C:cytosol"/>
    <property type="evidence" value="ECO:0007669"/>
    <property type="project" value="UniProtKB-ARBA"/>
</dbReference>
<protein>
    <recommendedName>
        <fullName evidence="2">protein-ribulosamine 3-kinase</fullName>
        <ecNumber evidence="2">2.7.1.172</ecNumber>
    </recommendedName>
</protein>
<reference evidence="10 11" key="1">
    <citation type="submission" date="2023-03" db="EMBL/GenBank/DDBJ databases">
        <title>High-quality genome of Scylla paramamosain provides insights in environmental adaptation.</title>
        <authorList>
            <person name="Zhang L."/>
        </authorList>
    </citation>
    <scope>NUCLEOTIDE SEQUENCE [LARGE SCALE GENOMIC DNA]</scope>
    <source>
        <strain evidence="10">LZ_2023a</strain>
        <tissue evidence="10">Muscle</tissue>
    </source>
</reference>
<dbReference type="EMBL" id="JARAKH010000001">
    <property type="protein sequence ID" value="KAK8407543.1"/>
    <property type="molecule type" value="Genomic_DNA"/>
</dbReference>
<dbReference type="AlphaFoldDB" id="A0AAW0V7G4"/>
<dbReference type="Pfam" id="PF03881">
    <property type="entry name" value="Fructosamin_kin"/>
    <property type="match status" value="1"/>
</dbReference>
<name>A0AAW0V7G4_SCYPA</name>
<dbReference type="PANTHER" id="PTHR12149:SF8">
    <property type="entry name" value="PROTEIN-RIBULOSAMINE 3-KINASE"/>
    <property type="match status" value="1"/>
</dbReference>
<dbReference type="InterPro" id="IPR016477">
    <property type="entry name" value="Fructo-/Ketosamine-3-kinase"/>
</dbReference>
<evidence type="ECO:0000256" key="2">
    <source>
        <dbReference type="ARBA" id="ARBA00011961"/>
    </source>
</evidence>
<evidence type="ECO:0000256" key="3">
    <source>
        <dbReference type="ARBA" id="ARBA00022679"/>
    </source>
</evidence>
<dbReference type="FunFam" id="3.30.200.20:FF:000264">
    <property type="entry name" value="Protein-ribulosamine 3-kinase, chloroplastic"/>
    <property type="match status" value="1"/>
</dbReference>
<evidence type="ECO:0000256" key="4">
    <source>
        <dbReference type="ARBA" id="ARBA00022741"/>
    </source>
</evidence>
<dbReference type="SUPFAM" id="SSF56112">
    <property type="entry name" value="Protein kinase-like (PK-like)"/>
    <property type="match status" value="1"/>
</dbReference>
<keyword evidence="4" id="KW-0547">Nucleotide-binding</keyword>
<sequence length="323" mass="36376">MIKINLDTGYLGRITLPGTQVSPGQNRQRICQNGETEPWRGGGGCINEGEVYRTDTGKVFLKKNSKEKAREMFDGEYEGLKAIQATGTVRVPMPYLALDNPTGGAVLVMEYLNMQGLKQKSGQLGTQLARLHLHNLAARDTKVGGTVGRGSSSYVEQFGFSINTCCGYITQDNIWTDDWLVFYSRKLDFQLSLIQKEYGDREANELWSHLQLKIPQYFSGVEVFPSLLHGDLWSGNAAEMADGPVIFDPASFYGHHEYDLAIAAMFGGFSRQFWDEYHALIPKAAGWNNRHKLYKLFHNLNHWNHFGSGYRSGSLRLMRDLCS</sequence>
<dbReference type="Proteomes" id="UP001487740">
    <property type="component" value="Unassembled WGS sequence"/>
</dbReference>
<evidence type="ECO:0000256" key="8">
    <source>
        <dbReference type="ARBA" id="ARBA00050767"/>
    </source>
</evidence>
<dbReference type="FunFam" id="3.90.1200.10:FF:000003">
    <property type="entry name" value="fructosamine-3-kinase isoform X1"/>
    <property type="match status" value="1"/>
</dbReference>
<evidence type="ECO:0000313" key="10">
    <source>
        <dbReference type="EMBL" id="KAK8407543.1"/>
    </source>
</evidence>
<evidence type="ECO:0000256" key="1">
    <source>
        <dbReference type="ARBA" id="ARBA00009460"/>
    </source>
</evidence>
<dbReference type="EC" id="2.7.1.172" evidence="2"/>
<evidence type="ECO:0000256" key="7">
    <source>
        <dbReference type="ARBA" id="ARBA00048655"/>
    </source>
</evidence>
<keyword evidence="5 9" id="KW-0418">Kinase</keyword>
<evidence type="ECO:0000313" key="11">
    <source>
        <dbReference type="Proteomes" id="UP001487740"/>
    </source>
</evidence>
<dbReference type="InterPro" id="IPR011009">
    <property type="entry name" value="Kinase-like_dom_sf"/>
</dbReference>
<dbReference type="Gene3D" id="3.90.1200.10">
    <property type="match status" value="1"/>
</dbReference>
<evidence type="ECO:0000256" key="6">
    <source>
        <dbReference type="ARBA" id="ARBA00022840"/>
    </source>
</evidence>
<keyword evidence="3 9" id="KW-0808">Transferase</keyword>
<proteinExistence type="inferred from homology"/>
<comment type="caution">
    <text evidence="10">The sequence shown here is derived from an EMBL/GenBank/DDBJ whole genome shotgun (WGS) entry which is preliminary data.</text>
</comment>
<keyword evidence="6" id="KW-0067">ATP-binding</keyword>
<keyword evidence="11" id="KW-1185">Reference proteome</keyword>
<organism evidence="10 11">
    <name type="scientific">Scylla paramamosain</name>
    <name type="common">Mud crab</name>
    <dbReference type="NCBI Taxonomy" id="85552"/>
    <lineage>
        <taxon>Eukaryota</taxon>
        <taxon>Metazoa</taxon>
        <taxon>Ecdysozoa</taxon>
        <taxon>Arthropoda</taxon>
        <taxon>Crustacea</taxon>
        <taxon>Multicrustacea</taxon>
        <taxon>Malacostraca</taxon>
        <taxon>Eumalacostraca</taxon>
        <taxon>Eucarida</taxon>
        <taxon>Decapoda</taxon>
        <taxon>Pleocyemata</taxon>
        <taxon>Brachyura</taxon>
        <taxon>Eubrachyura</taxon>
        <taxon>Portunoidea</taxon>
        <taxon>Portunidae</taxon>
        <taxon>Portuninae</taxon>
        <taxon>Scylla</taxon>
    </lineage>
</organism>
<dbReference type="Gene3D" id="3.30.200.20">
    <property type="entry name" value="Phosphorylase Kinase, domain 1"/>
    <property type="match status" value="1"/>
</dbReference>
<dbReference type="PIRSF" id="PIRSF006221">
    <property type="entry name" value="Ketosamine-3-kinase"/>
    <property type="match status" value="1"/>
</dbReference>
<evidence type="ECO:0000256" key="5">
    <source>
        <dbReference type="ARBA" id="ARBA00022777"/>
    </source>
</evidence>
<dbReference type="GO" id="GO:0005524">
    <property type="term" value="F:ATP binding"/>
    <property type="evidence" value="ECO:0007669"/>
    <property type="project" value="UniProtKB-KW"/>
</dbReference>
<dbReference type="PANTHER" id="PTHR12149">
    <property type="entry name" value="FRUCTOSAMINE 3 KINASE-RELATED PROTEIN"/>
    <property type="match status" value="1"/>
</dbReference>
<evidence type="ECO:0000256" key="9">
    <source>
        <dbReference type="PIRNR" id="PIRNR006221"/>
    </source>
</evidence>
<comment type="catalytic activity">
    <reaction evidence="8">
        <text>N(6)-(D-psicosyl)-L-lysyl-[protein] + ATP = N(6)-(3-O-phospho-D-psicosyl)-L-lysyl-[protein] + ADP + H(+)</text>
        <dbReference type="Rhea" id="RHEA:61392"/>
        <dbReference type="Rhea" id="RHEA-COMP:15796"/>
        <dbReference type="Rhea" id="RHEA-COMP:15797"/>
        <dbReference type="ChEBI" id="CHEBI:15378"/>
        <dbReference type="ChEBI" id="CHEBI:30616"/>
        <dbReference type="ChEBI" id="CHEBI:144621"/>
        <dbReference type="ChEBI" id="CHEBI:144622"/>
        <dbReference type="ChEBI" id="CHEBI:456216"/>
    </reaction>
    <physiologicalReaction direction="left-to-right" evidence="8">
        <dbReference type="Rhea" id="RHEA:61393"/>
    </physiologicalReaction>
</comment>
<accession>A0AAW0V7G4</accession>
<dbReference type="GO" id="GO:0102193">
    <property type="term" value="F:protein-ribulosamine 3-kinase activity"/>
    <property type="evidence" value="ECO:0007669"/>
    <property type="project" value="UniProtKB-EC"/>
</dbReference>
<comment type="catalytic activity">
    <reaction evidence="7">
        <text>N(6)-D-ribulosyl-L-lysyl-[protein] + ATP = N(6)-(3-O-phospho-D-ribulosyl)-L-lysyl-[protein] + ADP + H(+)</text>
        <dbReference type="Rhea" id="RHEA:48432"/>
        <dbReference type="Rhea" id="RHEA-COMP:12103"/>
        <dbReference type="Rhea" id="RHEA-COMP:12104"/>
        <dbReference type="ChEBI" id="CHEBI:15378"/>
        <dbReference type="ChEBI" id="CHEBI:30616"/>
        <dbReference type="ChEBI" id="CHEBI:90418"/>
        <dbReference type="ChEBI" id="CHEBI:90420"/>
        <dbReference type="ChEBI" id="CHEBI:456216"/>
        <dbReference type="EC" id="2.7.1.172"/>
    </reaction>
    <physiologicalReaction direction="left-to-right" evidence="7">
        <dbReference type="Rhea" id="RHEA:48433"/>
    </physiologicalReaction>
</comment>
<gene>
    <name evidence="10" type="ORF">O3P69_002236</name>
</gene>
<comment type="similarity">
    <text evidence="1 9">Belongs to the fructosamine kinase family.</text>
</comment>